<dbReference type="Gene3D" id="3.80.10.10">
    <property type="entry name" value="Ribonuclease Inhibitor"/>
    <property type="match status" value="1"/>
</dbReference>
<dbReference type="EMBL" id="JAAAUQ010000316">
    <property type="protein sequence ID" value="KAF9151516.1"/>
    <property type="molecule type" value="Genomic_DNA"/>
</dbReference>
<comment type="caution">
    <text evidence="1">The sequence shown here is derived from an EMBL/GenBank/DDBJ whole genome shotgun (WGS) entry which is preliminary data.</text>
</comment>
<dbReference type="InterPro" id="IPR032675">
    <property type="entry name" value="LRR_dom_sf"/>
</dbReference>
<sequence>MRLPTECFQLIFEILATDEDTRTLSILLRVSKTVQSMALPYLYHEPFWVFRREQALERAHHDIVRRLQDYYGQLEGQLQHRPPRRQRRFATWDSFSLIRMLLGCVKDRSVITDFIRIAYKLDVDSQGPQGTLTSAPVPVPVATIAVAAHTPAIEAETVAATAAKAEATSTAATKTKVTGRRLARTMLSGPPSIDYLAFLKRLRVNYYTHGDEEFQPGLRRFCSGLDPEQRTNSRYAELFEDMVSHGFSRISVVRRSRDILSMELSWALCNERLEQLQSLTIYLEEMDRYLAVVGRLPVLSRVCFEQGTEALFTARSNEAKQGMWQKMVLFVERHTELFGTLREIDYPACPQSMRWPLWRALPVVLDPRAIEATNWLRFHAQTDRTRLYHVMSIQIPVGCFSFLQDYLKTMEQSEPYLYRCRGLQRYEMPFLGVGVDSFEWAVKEKQDAGYTRQGPNTPTPTIPSITSLSISDLNRSSHRSRVMVKHIKVQANVGVLDSWLEDVVFAFSESLETLSARDDVSNLQLCSTLVTRWNLPRLRQLEIQRRRRSLRFDTGMLVHSPLLEELVLRDHMTYLNDFDWDTAVLQEPLRLPRLRILRLKGIPAITFNPHSFLSSYETDGQKDNDNDGEDYPGMPNLHTLSLDVNGSMDSLPTPTHALSQSAFLAPSWMTVGRELGDEDWMIPTVWSLLRDRSFWSWTWNLPQLTVLELRGEFGLYFDLVMLKRMPVLEVLCLDIWSRFLPLSAQTRTLDLSELAVTGEQKEGGMVIGSDKQRELLALPRLTYLHLQGPWMIKGPTLKTLFTRVMPNLVCISECGCQGFNLREWMEATVELEQLLSSTMYTMTLQDVPLKVIEDYELKAAERSSVKNPMNVFLNINETMALSILGSWWPGTRRQRELKESEMVEYFLQGVFIHGLGVLVAAAAAARRWLCSDH</sequence>
<dbReference type="Proteomes" id="UP000748756">
    <property type="component" value="Unassembled WGS sequence"/>
</dbReference>
<organism evidence="1 2">
    <name type="scientific">Linnemannia schmuckeri</name>
    <dbReference type="NCBI Taxonomy" id="64567"/>
    <lineage>
        <taxon>Eukaryota</taxon>
        <taxon>Fungi</taxon>
        <taxon>Fungi incertae sedis</taxon>
        <taxon>Mucoromycota</taxon>
        <taxon>Mortierellomycotina</taxon>
        <taxon>Mortierellomycetes</taxon>
        <taxon>Mortierellales</taxon>
        <taxon>Mortierellaceae</taxon>
        <taxon>Linnemannia</taxon>
    </lineage>
</organism>
<accession>A0A9P5VBG3</accession>
<protein>
    <submittedName>
        <fullName evidence="1">Uncharacterized protein</fullName>
    </submittedName>
</protein>
<gene>
    <name evidence="1" type="ORF">BG015_006561</name>
</gene>
<dbReference type="SUPFAM" id="SSF52047">
    <property type="entry name" value="RNI-like"/>
    <property type="match status" value="1"/>
</dbReference>
<keyword evidence="2" id="KW-1185">Reference proteome</keyword>
<dbReference type="OrthoDB" id="2423977at2759"/>
<evidence type="ECO:0000313" key="2">
    <source>
        <dbReference type="Proteomes" id="UP000748756"/>
    </source>
</evidence>
<reference evidence="1" key="1">
    <citation type="journal article" date="2020" name="Fungal Divers.">
        <title>Resolving the Mortierellaceae phylogeny through synthesis of multi-gene phylogenetics and phylogenomics.</title>
        <authorList>
            <person name="Vandepol N."/>
            <person name="Liber J."/>
            <person name="Desiro A."/>
            <person name="Na H."/>
            <person name="Kennedy M."/>
            <person name="Barry K."/>
            <person name="Grigoriev I.V."/>
            <person name="Miller A.N."/>
            <person name="O'Donnell K."/>
            <person name="Stajich J.E."/>
            <person name="Bonito G."/>
        </authorList>
    </citation>
    <scope>NUCLEOTIDE SEQUENCE</scope>
    <source>
        <strain evidence="1">NRRL 6426</strain>
    </source>
</reference>
<name>A0A9P5VBG3_9FUNG</name>
<evidence type="ECO:0000313" key="1">
    <source>
        <dbReference type="EMBL" id="KAF9151516.1"/>
    </source>
</evidence>
<dbReference type="AlphaFoldDB" id="A0A9P5VBG3"/>
<proteinExistence type="predicted"/>